<evidence type="ECO:0000256" key="1">
    <source>
        <dbReference type="ARBA" id="ARBA00006739"/>
    </source>
</evidence>
<sequence length="304" mass="35931">MIKFSILITTKNRRDELNITLRSLKQIMGRDDVELIVCDDGSNDGTYNYIKKEYPNIILLNNKKNIGLIASRNRLLSETTAQYAIFLDDDAHFLSSTVLETIETHFAENNNCGVIACRIFWGIQEPHSFRTLEKPLRVKGFVGCGHVWNMKAWRNIANYPEWYIFYGEEEYASYQLFKKGWQVHYLPDILVHHRVAVKDRKKQNDYALRLRRSLRSGWYNYMLFLPLIKIPRKLFYTLFIQLKLKVFRGDLKAAIPILQALWDLLVHLPLLLTESKRLTQMEFKEYQNLADTKIYWQPKETTNA</sequence>
<dbReference type="InterPro" id="IPR001173">
    <property type="entry name" value="Glyco_trans_2-like"/>
</dbReference>
<proteinExistence type="inferred from homology"/>
<dbReference type="InterPro" id="IPR029044">
    <property type="entry name" value="Nucleotide-diphossugar_trans"/>
</dbReference>
<dbReference type="EMBL" id="JAZBJM010000004">
    <property type="protein sequence ID" value="MEM0518349.1"/>
    <property type="molecule type" value="Genomic_DNA"/>
</dbReference>
<dbReference type="Gene3D" id="3.90.550.10">
    <property type="entry name" value="Spore Coat Polysaccharide Biosynthesis Protein SpsA, Chain A"/>
    <property type="match status" value="1"/>
</dbReference>
<evidence type="ECO:0000256" key="3">
    <source>
        <dbReference type="ARBA" id="ARBA00022679"/>
    </source>
</evidence>
<evidence type="ECO:0000313" key="6">
    <source>
        <dbReference type="EMBL" id="MEM0573917.1"/>
    </source>
</evidence>
<dbReference type="GO" id="GO:0016757">
    <property type="term" value="F:glycosyltransferase activity"/>
    <property type="evidence" value="ECO:0007669"/>
    <property type="project" value="UniProtKB-KW"/>
</dbReference>
<name>A0AB35YT39_9FLAO</name>
<evidence type="ECO:0000313" key="5">
    <source>
        <dbReference type="EMBL" id="MEM0518349.1"/>
    </source>
</evidence>
<gene>
    <name evidence="6" type="ORF">VZD24_10335</name>
    <name evidence="5" type="ORF">VZD85_08305</name>
</gene>
<dbReference type="Pfam" id="PF00535">
    <property type="entry name" value="Glycos_transf_2"/>
    <property type="match status" value="1"/>
</dbReference>
<evidence type="ECO:0000313" key="8">
    <source>
        <dbReference type="Proteomes" id="UP001390963"/>
    </source>
</evidence>
<keyword evidence="2 5" id="KW-0328">Glycosyltransferase</keyword>
<keyword evidence="3 5" id="KW-0808">Transferase</keyword>
<feature type="domain" description="Glycosyltransferase 2-like" evidence="4">
    <location>
        <begin position="5"/>
        <end position="131"/>
    </location>
</feature>
<protein>
    <submittedName>
        <fullName evidence="5">Glycosyltransferase</fullName>
        <ecNumber evidence="5">2.4.-.-</ecNumber>
    </submittedName>
</protein>
<evidence type="ECO:0000313" key="7">
    <source>
        <dbReference type="Proteomes" id="UP001388259"/>
    </source>
</evidence>
<evidence type="ECO:0000259" key="4">
    <source>
        <dbReference type="Pfam" id="PF00535"/>
    </source>
</evidence>
<dbReference type="PANTHER" id="PTHR43179">
    <property type="entry name" value="RHAMNOSYLTRANSFERASE WBBL"/>
    <property type="match status" value="1"/>
</dbReference>
<keyword evidence="8" id="KW-1185">Reference proteome</keyword>
<comment type="similarity">
    <text evidence="1">Belongs to the glycosyltransferase 2 family.</text>
</comment>
<dbReference type="RefSeq" id="WP_342687258.1">
    <property type="nucleotide sequence ID" value="NZ_JAZBJM010000004.1"/>
</dbReference>
<dbReference type="EMBL" id="JBANCF010000008">
    <property type="protein sequence ID" value="MEM0573917.1"/>
    <property type="molecule type" value="Genomic_DNA"/>
</dbReference>
<dbReference type="EC" id="2.4.-.-" evidence="5"/>
<dbReference type="PANTHER" id="PTHR43179:SF12">
    <property type="entry name" value="GALACTOFURANOSYLTRANSFERASE GLFT2"/>
    <property type="match status" value="1"/>
</dbReference>
<dbReference type="Proteomes" id="UP001390963">
    <property type="component" value="Unassembled WGS sequence"/>
</dbReference>
<organism evidence="5 7">
    <name type="scientific">Aequorivita flava</name>
    <dbReference type="NCBI Taxonomy" id="3114371"/>
    <lineage>
        <taxon>Bacteria</taxon>
        <taxon>Pseudomonadati</taxon>
        <taxon>Bacteroidota</taxon>
        <taxon>Flavobacteriia</taxon>
        <taxon>Flavobacteriales</taxon>
        <taxon>Flavobacteriaceae</taxon>
        <taxon>Aequorivita</taxon>
    </lineage>
</organism>
<evidence type="ECO:0000256" key="2">
    <source>
        <dbReference type="ARBA" id="ARBA00022676"/>
    </source>
</evidence>
<accession>A0AB35YT39</accession>
<dbReference type="SUPFAM" id="SSF53448">
    <property type="entry name" value="Nucleotide-diphospho-sugar transferases"/>
    <property type="match status" value="1"/>
</dbReference>
<dbReference type="Proteomes" id="UP001388259">
    <property type="component" value="Unassembled WGS sequence"/>
</dbReference>
<comment type="caution">
    <text evidence="5">The sequence shown here is derived from an EMBL/GenBank/DDBJ whole genome shotgun (WGS) entry which is preliminary data.</text>
</comment>
<dbReference type="AlphaFoldDB" id="A0AB35YT39"/>
<reference evidence="5 8" key="1">
    <citation type="submission" date="2024-01" db="EMBL/GenBank/DDBJ databases">
        <title>Aequorivita flavus sp. nov., isolated from deep-sea sediment.</title>
        <authorList>
            <person name="Chen X."/>
        </authorList>
    </citation>
    <scope>NUCLEOTIDE SEQUENCE</scope>
    <source>
        <strain evidence="5">MCCC 1A16923</strain>
        <strain evidence="6 8">MCCC 1A16935</strain>
    </source>
</reference>